<feature type="region of interest" description="Disordered" evidence="1">
    <location>
        <begin position="91"/>
        <end position="117"/>
    </location>
</feature>
<protein>
    <submittedName>
        <fullName evidence="2">Uncharacterized protein</fullName>
    </submittedName>
</protein>
<evidence type="ECO:0000313" key="3">
    <source>
        <dbReference type="Proteomes" id="UP000712600"/>
    </source>
</evidence>
<dbReference type="EMBL" id="QGKX02001621">
    <property type="protein sequence ID" value="KAF3500466.1"/>
    <property type="molecule type" value="Genomic_DNA"/>
</dbReference>
<accession>A0A8S9NE52</accession>
<reference evidence="2" key="1">
    <citation type="submission" date="2019-12" db="EMBL/GenBank/DDBJ databases">
        <title>Genome sequencing and annotation of Brassica cretica.</title>
        <authorList>
            <person name="Studholme D.J."/>
            <person name="Sarris P."/>
        </authorList>
    </citation>
    <scope>NUCLEOTIDE SEQUENCE</scope>
    <source>
        <strain evidence="2">PFS-109/04</strain>
        <tissue evidence="2">Leaf</tissue>
    </source>
</reference>
<sequence>MGFPMSRPLRTDVDLRDGESDGGMCDTWVLFVKVGLRQSEKLMASAIRSGAAGRWNADNFTMAESEDANFGGTFRVSSGGSTVFSTGFSEPCASSGATKGLPSKPTNADVLQNQKES</sequence>
<feature type="compositionally biased region" description="Polar residues" evidence="1">
    <location>
        <begin position="104"/>
        <end position="117"/>
    </location>
</feature>
<gene>
    <name evidence="2" type="ORF">F2Q69_00039880</name>
</gene>
<dbReference type="Proteomes" id="UP000712600">
    <property type="component" value="Unassembled WGS sequence"/>
</dbReference>
<feature type="compositionally biased region" description="Basic and acidic residues" evidence="1">
    <location>
        <begin position="9"/>
        <end position="19"/>
    </location>
</feature>
<comment type="caution">
    <text evidence="2">The sequence shown here is derived from an EMBL/GenBank/DDBJ whole genome shotgun (WGS) entry which is preliminary data.</text>
</comment>
<evidence type="ECO:0000313" key="2">
    <source>
        <dbReference type="EMBL" id="KAF3500466.1"/>
    </source>
</evidence>
<feature type="region of interest" description="Disordered" evidence="1">
    <location>
        <begin position="1"/>
        <end position="22"/>
    </location>
</feature>
<dbReference type="AlphaFoldDB" id="A0A8S9NE52"/>
<organism evidence="2 3">
    <name type="scientific">Brassica cretica</name>
    <name type="common">Mustard</name>
    <dbReference type="NCBI Taxonomy" id="69181"/>
    <lineage>
        <taxon>Eukaryota</taxon>
        <taxon>Viridiplantae</taxon>
        <taxon>Streptophyta</taxon>
        <taxon>Embryophyta</taxon>
        <taxon>Tracheophyta</taxon>
        <taxon>Spermatophyta</taxon>
        <taxon>Magnoliopsida</taxon>
        <taxon>eudicotyledons</taxon>
        <taxon>Gunneridae</taxon>
        <taxon>Pentapetalae</taxon>
        <taxon>rosids</taxon>
        <taxon>malvids</taxon>
        <taxon>Brassicales</taxon>
        <taxon>Brassicaceae</taxon>
        <taxon>Brassiceae</taxon>
        <taxon>Brassica</taxon>
    </lineage>
</organism>
<evidence type="ECO:0000256" key="1">
    <source>
        <dbReference type="SAM" id="MobiDB-lite"/>
    </source>
</evidence>
<proteinExistence type="predicted"/>
<name>A0A8S9NE52_BRACR</name>